<evidence type="ECO:0000313" key="1">
    <source>
        <dbReference type="EMBL" id="KAF2487494.1"/>
    </source>
</evidence>
<dbReference type="AlphaFoldDB" id="A0A6A6Q686"/>
<name>A0A6A6Q686_9PEZI</name>
<dbReference type="Proteomes" id="UP000799767">
    <property type="component" value="Unassembled WGS sequence"/>
</dbReference>
<dbReference type="GeneID" id="54473297"/>
<proteinExistence type="predicted"/>
<keyword evidence="2" id="KW-1185">Reference proteome</keyword>
<accession>A0A6A6Q686</accession>
<evidence type="ECO:0008006" key="3">
    <source>
        <dbReference type="Google" id="ProtNLM"/>
    </source>
</evidence>
<dbReference type="EMBL" id="MU001631">
    <property type="protein sequence ID" value="KAF2487494.1"/>
    <property type="molecule type" value="Genomic_DNA"/>
</dbReference>
<evidence type="ECO:0000313" key="2">
    <source>
        <dbReference type="Proteomes" id="UP000799767"/>
    </source>
</evidence>
<dbReference type="RefSeq" id="XP_033594063.1">
    <property type="nucleotide sequence ID" value="XM_033732295.1"/>
</dbReference>
<dbReference type="OrthoDB" id="3855525at2759"/>
<sequence length="261" mass="30158">MRDGFRRVKDRFSRKRKDSVVDSLRSDSTGSTAIAQASFLGLPPELRNNIYHHLADATTLLLSPAGHPKRRPPPVGLLAACKQTLKEYKAILMTRACIILAVHDYNFSNVIRTFEKLNDDSIALMKLNEQIWIYLHLGHVPSRDDRKALRAWCDYRKDMALRPYFGSGQRVSPDVSFHYDVQFLHHMRPPRPPIRYANGIEMRRDLLRSHQRMAAHIESLDEESPSMELRRIRDDLEDRAKILDEMLVDAGATLSIRRSVF</sequence>
<protein>
    <recommendedName>
        <fullName evidence="3">F-box domain-containing protein</fullName>
    </recommendedName>
</protein>
<organism evidence="1 2">
    <name type="scientific">Neohortaea acidophila</name>
    <dbReference type="NCBI Taxonomy" id="245834"/>
    <lineage>
        <taxon>Eukaryota</taxon>
        <taxon>Fungi</taxon>
        <taxon>Dikarya</taxon>
        <taxon>Ascomycota</taxon>
        <taxon>Pezizomycotina</taxon>
        <taxon>Dothideomycetes</taxon>
        <taxon>Dothideomycetidae</taxon>
        <taxon>Mycosphaerellales</taxon>
        <taxon>Teratosphaeriaceae</taxon>
        <taxon>Neohortaea</taxon>
    </lineage>
</organism>
<reference evidence="1" key="1">
    <citation type="journal article" date="2020" name="Stud. Mycol.">
        <title>101 Dothideomycetes genomes: a test case for predicting lifestyles and emergence of pathogens.</title>
        <authorList>
            <person name="Haridas S."/>
            <person name="Albert R."/>
            <person name="Binder M."/>
            <person name="Bloem J."/>
            <person name="Labutti K."/>
            <person name="Salamov A."/>
            <person name="Andreopoulos B."/>
            <person name="Baker S."/>
            <person name="Barry K."/>
            <person name="Bills G."/>
            <person name="Bluhm B."/>
            <person name="Cannon C."/>
            <person name="Castanera R."/>
            <person name="Culley D."/>
            <person name="Daum C."/>
            <person name="Ezra D."/>
            <person name="Gonzalez J."/>
            <person name="Henrissat B."/>
            <person name="Kuo A."/>
            <person name="Liang C."/>
            <person name="Lipzen A."/>
            <person name="Lutzoni F."/>
            <person name="Magnuson J."/>
            <person name="Mondo S."/>
            <person name="Nolan M."/>
            <person name="Ohm R."/>
            <person name="Pangilinan J."/>
            <person name="Park H.-J."/>
            <person name="Ramirez L."/>
            <person name="Alfaro M."/>
            <person name="Sun H."/>
            <person name="Tritt A."/>
            <person name="Yoshinaga Y."/>
            <person name="Zwiers L.-H."/>
            <person name="Turgeon B."/>
            <person name="Goodwin S."/>
            <person name="Spatafora J."/>
            <person name="Crous P."/>
            <person name="Grigoriev I."/>
        </authorList>
    </citation>
    <scope>NUCLEOTIDE SEQUENCE</scope>
    <source>
        <strain evidence="1">CBS 113389</strain>
    </source>
</reference>
<gene>
    <name evidence="1" type="ORF">BDY17DRAFT_289080</name>
</gene>